<keyword evidence="2" id="KW-0732">Signal</keyword>
<gene>
    <name evidence="4" type="primary">LOC111115862</name>
</gene>
<protein>
    <submittedName>
        <fullName evidence="4">Uncharacterized protein LOC111115862</fullName>
    </submittedName>
</protein>
<dbReference type="GeneID" id="111115862"/>
<keyword evidence="1" id="KW-0812">Transmembrane</keyword>
<keyword evidence="3" id="KW-1185">Reference proteome</keyword>
<organism evidence="3 4">
    <name type="scientific">Crassostrea virginica</name>
    <name type="common">Eastern oyster</name>
    <dbReference type="NCBI Taxonomy" id="6565"/>
    <lineage>
        <taxon>Eukaryota</taxon>
        <taxon>Metazoa</taxon>
        <taxon>Spiralia</taxon>
        <taxon>Lophotrochozoa</taxon>
        <taxon>Mollusca</taxon>
        <taxon>Bivalvia</taxon>
        <taxon>Autobranchia</taxon>
        <taxon>Pteriomorphia</taxon>
        <taxon>Ostreida</taxon>
        <taxon>Ostreoidea</taxon>
        <taxon>Ostreidae</taxon>
        <taxon>Crassostrea</taxon>
    </lineage>
</organism>
<evidence type="ECO:0000256" key="1">
    <source>
        <dbReference type="SAM" id="Phobius"/>
    </source>
</evidence>
<evidence type="ECO:0000313" key="4">
    <source>
        <dbReference type="RefSeq" id="XP_022310454.1"/>
    </source>
</evidence>
<feature type="signal peptide" evidence="2">
    <location>
        <begin position="1"/>
        <end position="17"/>
    </location>
</feature>
<accession>A0A8B8C5R5</accession>
<feature type="transmembrane region" description="Helical" evidence="1">
    <location>
        <begin position="139"/>
        <end position="162"/>
    </location>
</feature>
<dbReference type="RefSeq" id="XP_022310454.1">
    <property type="nucleotide sequence ID" value="XM_022454746.1"/>
</dbReference>
<proteinExistence type="predicted"/>
<dbReference type="Proteomes" id="UP000694844">
    <property type="component" value="Chromosome 9"/>
</dbReference>
<dbReference type="AlphaFoldDB" id="A0A8B8C5R5"/>
<reference evidence="4" key="1">
    <citation type="submission" date="2025-08" db="UniProtKB">
        <authorList>
            <consortium name="RefSeq"/>
        </authorList>
    </citation>
    <scope>IDENTIFICATION</scope>
    <source>
        <tissue evidence="4">Whole sample</tissue>
    </source>
</reference>
<dbReference type="KEGG" id="cvn:111115862"/>
<evidence type="ECO:0000256" key="2">
    <source>
        <dbReference type="SAM" id="SignalP"/>
    </source>
</evidence>
<keyword evidence="1" id="KW-1133">Transmembrane helix</keyword>
<keyword evidence="1" id="KW-0472">Membrane</keyword>
<evidence type="ECO:0000313" key="3">
    <source>
        <dbReference type="Proteomes" id="UP000694844"/>
    </source>
</evidence>
<name>A0A8B8C5R5_CRAVI</name>
<feature type="chain" id="PRO_5034830587" evidence="2">
    <location>
        <begin position="18"/>
        <end position="177"/>
    </location>
</feature>
<sequence>MCICTDMALYTITYVMATVMAFCFSCASDEKFNHEFCFDEKGKFSYLGHFSKQDYYTCERKCSVMIDEFNTCRHSNSWITVHLTIGGKMYTYDVCLHSTVYLDVSINCSEWEIDAACQDGQCNCLQGPKDTDRDSSLTALVQLFGGVLLGSLATLVIVFTICRRYRPTQYNTSKERH</sequence>